<dbReference type="EMBL" id="JACXVP010000006">
    <property type="protein sequence ID" value="KAG5598506.1"/>
    <property type="molecule type" value="Genomic_DNA"/>
</dbReference>
<keyword evidence="3" id="KW-1185">Reference proteome</keyword>
<feature type="non-terminal residue" evidence="2">
    <location>
        <position position="233"/>
    </location>
</feature>
<gene>
    <name evidence="2" type="ORF">H5410_029876</name>
</gene>
<dbReference type="InterPro" id="IPR051596">
    <property type="entry name" value="Caulimoviridae_Movement"/>
</dbReference>
<name>A0A9J5YE51_SOLCO</name>
<dbReference type="PANTHER" id="PTHR47599">
    <property type="entry name" value="CELL-TO-CELL MOVEMENT PROTEIN"/>
    <property type="match status" value="1"/>
</dbReference>
<keyword evidence="1" id="KW-0175">Coiled coil</keyword>
<proteinExistence type="predicted"/>
<comment type="caution">
    <text evidence="2">The sequence shown here is derived from an EMBL/GenBank/DDBJ whole genome shotgun (WGS) entry which is preliminary data.</text>
</comment>
<dbReference type="Pfam" id="PF01107">
    <property type="entry name" value="MP"/>
    <property type="match status" value="1"/>
</dbReference>
<dbReference type="InterPro" id="IPR028919">
    <property type="entry name" value="Viral_movement"/>
</dbReference>
<reference evidence="2 3" key="1">
    <citation type="submission" date="2020-09" db="EMBL/GenBank/DDBJ databases">
        <title>De no assembly of potato wild relative species, Solanum commersonii.</title>
        <authorList>
            <person name="Cho K."/>
        </authorList>
    </citation>
    <scope>NUCLEOTIDE SEQUENCE [LARGE SCALE GENOMIC DNA]</scope>
    <source>
        <strain evidence="2">LZ3.2</strain>
        <tissue evidence="2">Leaf</tissue>
    </source>
</reference>
<dbReference type="Proteomes" id="UP000824120">
    <property type="component" value="Chromosome 6"/>
</dbReference>
<sequence>IQKEKDNSVQIIKIEEDQRGYALKATFDGELLKKIQELQLNLKNEDNIFNRMQRMFARNKISYHEYQEMEKSMIEQILRKISERKRKKMNYVHLGGIQILVKSTFKEGINCPIVINLSDERFINVREENLGIIEGNLAYTKLLFTYYPKYCISLKDADFNDALSLHFQVERNDLFKLDNHIMSIYYQAIYTVTNFNYGSGSPNPKILKEKILDIELHKLGATKETWTIILTGS</sequence>
<evidence type="ECO:0000256" key="1">
    <source>
        <dbReference type="ARBA" id="ARBA00023054"/>
    </source>
</evidence>
<evidence type="ECO:0000313" key="3">
    <source>
        <dbReference type="Proteomes" id="UP000824120"/>
    </source>
</evidence>
<organism evidence="2 3">
    <name type="scientific">Solanum commersonii</name>
    <name type="common">Commerson's wild potato</name>
    <name type="synonym">Commerson's nightshade</name>
    <dbReference type="NCBI Taxonomy" id="4109"/>
    <lineage>
        <taxon>Eukaryota</taxon>
        <taxon>Viridiplantae</taxon>
        <taxon>Streptophyta</taxon>
        <taxon>Embryophyta</taxon>
        <taxon>Tracheophyta</taxon>
        <taxon>Spermatophyta</taxon>
        <taxon>Magnoliopsida</taxon>
        <taxon>eudicotyledons</taxon>
        <taxon>Gunneridae</taxon>
        <taxon>Pentapetalae</taxon>
        <taxon>asterids</taxon>
        <taxon>lamiids</taxon>
        <taxon>Solanales</taxon>
        <taxon>Solanaceae</taxon>
        <taxon>Solanoideae</taxon>
        <taxon>Solaneae</taxon>
        <taxon>Solanum</taxon>
    </lineage>
</organism>
<dbReference type="OrthoDB" id="1544425at2759"/>
<protein>
    <submittedName>
        <fullName evidence="2">Uncharacterized protein</fullName>
    </submittedName>
</protein>
<accession>A0A9J5YE51</accession>
<dbReference type="AlphaFoldDB" id="A0A9J5YE51"/>
<evidence type="ECO:0000313" key="2">
    <source>
        <dbReference type="EMBL" id="KAG5598506.1"/>
    </source>
</evidence>
<dbReference type="PANTHER" id="PTHR47599:SF3">
    <property type="entry name" value="CELL-TO-CELL MOVEMENT PROTEIN"/>
    <property type="match status" value="1"/>
</dbReference>